<dbReference type="EMBL" id="BA000058">
    <property type="protein sequence ID" value="BAO04893.1"/>
    <property type="molecule type" value="Genomic_DNA"/>
</dbReference>
<dbReference type="HOGENOM" id="CLU_1106104_0_0_9"/>
<name>A0A060N8S4_CLOBO</name>
<dbReference type="AlphaFoldDB" id="A0A060N8S4"/>
<sequence>MNNEVDLTDIWGDPRTYKGIKIYPILMKDIAEFYNKSYPLTIDKEGISAAFNNPQILTMSYFDFYIILICMAINENGDKLFPTGLEDLFRLLQLVFREQQFSIATNLQTGKPVIFIEIVRNKTVTIKGSEFDKLKETILKQNNAYMEKPQNLHPEVQKAIEKAIEYHNKKNKEKMATLEEQIASYSAATGKSFDEIKKMTKYQFDFGISRLSLLMSCKMIWAMSASGMIPAEDIPNWLQHMPKTNGYEDILVCDKELEKFNGVT</sequence>
<gene>
    <name evidence="1" type="ORF">CBO05P1_174</name>
</gene>
<dbReference type="RefSeq" id="WP_030031968.1">
    <property type="nucleotide sequence ID" value="NZ_BA000058.1"/>
</dbReference>
<dbReference type="Proteomes" id="UP000054164">
    <property type="component" value="Unassembled WGS sequence"/>
</dbReference>
<proteinExistence type="predicted"/>
<reference evidence="1" key="1">
    <citation type="submission" date="2013-10" db="EMBL/GenBank/DDBJ databases">
        <title>Draft genome sequence of Clostridium botulinum type B strain Osaka05.</title>
        <authorList>
            <person name="Sakaguchi Y."/>
            <person name="Hosomi K."/>
            <person name="Uchiyama J."/>
            <person name="Ogura Y."/>
            <person name="Sakaguchi M."/>
            <person name="Kohda T."/>
            <person name="Mukamoto M."/>
            <person name="Misawa N."/>
            <person name="Matsuzaki S."/>
            <person name="Hayashi T."/>
            <person name="Kozaki S."/>
        </authorList>
    </citation>
    <scope>NUCLEOTIDE SEQUENCE</scope>
    <source>
        <strain evidence="1">Osaka05</strain>
    </source>
</reference>
<protein>
    <submittedName>
        <fullName evidence="1">Uncharacterized protein</fullName>
    </submittedName>
</protein>
<organism evidence="1">
    <name type="scientific">Clostridium botulinum B str. Osaka05</name>
    <dbReference type="NCBI Taxonomy" id="1407017"/>
    <lineage>
        <taxon>Bacteria</taxon>
        <taxon>Bacillati</taxon>
        <taxon>Bacillota</taxon>
        <taxon>Clostridia</taxon>
        <taxon>Eubacteriales</taxon>
        <taxon>Clostridiaceae</taxon>
        <taxon>Clostridium</taxon>
    </lineage>
</organism>
<accession>A0A060N8S4</accession>
<evidence type="ECO:0000313" key="1">
    <source>
        <dbReference type="EMBL" id="BAO04893.1"/>
    </source>
</evidence>